<protein>
    <submittedName>
        <fullName evidence="2">Uncharacterized protein</fullName>
    </submittedName>
</protein>
<dbReference type="EMBL" id="JACHOV010000008">
    <property type="protein sequence ID" value="MBB4641953.1"/>
    <property type="molecule type" value="Genomic_DNA"/>
</dbReference>
<reference evidence="2 3" key="1">
    <citation type="submission" date="2020-08" db="EMBL/GenBank/DDBJ databases">
        <title>Genomic Encyclopedia of Type Strains, Phase IV (KMG-IV): sequencing the most valuable type-strain genomes for metagenomic binning, comparative biology and taxonomic classification.</title>
        <authorList>
            <person name="Goeker M."/>
        </authorList>
    </citation>
    <scope>NUCLEOTIDE SEQUENCE [LARGE SCALE GENOMIC DNA]</scope>
    <source>
        <strain evidence="2 3">DSM 7465</strain>
    </source>
</reference>
<dbReference type="RefSeq" id="WP_184475738.1">
    <property type="nucleotide sequence ID" value="NZ_JACHOV010000008.1"/>
</dbReference>
<evidence type="ECO:0000313" key="3">
    <source>
        <dbReference type="Proteomes" id="UP000575068"/>
    </source>
</evidence>
<feature type="compositionally biased region" description="Basic and acidic residues" evidence="1">
    <location>
        <begin position="14"/>
        <end position="64"/>
    </location>
</feature>
<dbReference type="Proteomes" id="UP000575068">
    <property type="component" value="Unassembled WGS sequence"/>
</dbReference>
<organism evidence="2 3">
    <name type="scientific">Rhizorhapis suberifaciens</name>
    <name type="common">corky root of lettuce</name>
    <dbReference type="NCBI Taxonomy" id="13656"/>
    <lineage>
        <taxon>Bacteria</taxon>
        <taxon>Pseudomonadati</taxon>
        <taxon>Pseudomonadota</taxon>
        <taxon>Alphaproteobacteria</taxon>
        <taxon>Sphingomonadales</taxon>
        <taxon>Sphingomonadaceae</taxon>
        <taxon>Rhizorhapis</taxon>
    </lineage>
</organism>
<feature type="region of interest" description="Disordered" evidence="1">
    <location>
        <begin position="1"/>
        <end position="64"/>
    </location>
</feature>
<keyword evidence="3" id="KW-1185">Reference proteome</keyword>
<proteinExistence type="predicted"/>
<evidence type="ECO:0000256" key="1">
    <source>
        <dbReference type="SAM" id="MobiDB-lite"/>
    </source>
</evidence>
<name>A0A840HVG5_9SPHN</name>
<comment type="caution">
    <text evidence="2">The sequence shown here is derived from an EMBL/GenBank/DDBJ whole genome shotgun (WGS) entry which is preliminary data.</text>
</comment>
<sequence length="64" mass="7141">MGDDKVQGEGNYDAAREYDEKVRQHAADPERVKKEAEAAKKALEGDEGDELRKAEEEGKGHAKR</sequence>
<dbReference type="AlphaFoldDB" id="A0A840HVG5"/>
<accession>A0A840HVG5</accession>
<evidence type="ECO:0000313" key="2">
    <source>
        <dbReference type="EMBL" id="MBB4641953.1"/>
    </source>
</evidence>
<gene>
    <name evidence="2" type="ORF">HNQ99_002271</name>
</gene>